<gene>
    <name evidence="3" type="ORF">F511_40660</name>
</gene>
<proteinExistence type="predicted"/>
<keyword evidence="1" id="KW-0175">Coiled coil</keyword>
<sequence length="612" mass="68624">MSLEDILMSIPVEVPLPSTGVEITKIVLGQTVYIPGVDEGDWYKASLPKIHPEEKGKEPLQLKNPAKGKPPQEHYSLICADIDLLVHLREKVIDEVAQFFYSFSLKKLAQLQIDEYYFEKEALVLSWAEAESTGVALQRKMYILLKYREVLVRKFLESWTQNFVPGDGTSAVDLKVIHLLSDLHSFILEELKHQTVAHSLQWNKTCCSQLFEGRSRTPSAAPATTNFAVSRQRSYEDTLPPMSAFFNLMKKRWGDVCLEVAEFCVSRRLLPVGSINFCRALSVVEPVGSFVLHQPTVFALRLSQFCTVFFEYSLFSRFSSEDITSFVAFIASKRTNLRSVQITTPSAVAPRVPILLDQRSSSTSSSDDSMHFDDQDTATAFSLPAATLPSLPAVTTELSTSLDDLRIFLSERFDNQAEATRQIDDAQSDVLSRLHTIKRDILAALMQQEEAFRNLINTARQDGRTLDDAQTLRFNEFRKVVLAQSVSATADMLEIRKEIKELDAKVISLDEQVAATRNDLLEFRAQAQQTLNIVTDQLSELVAYINRGGNDKKGEVSSSLPPPDDQNRGSGNTDGSGDTDRTIVERLITADRERERSRGNRSGSVQKKKILG</sequence>
<evidence type="ECO:0000313" key="4">
    <source>
        <dbReference type="Proteomes" id="UP000250235"/>
    </source>
</evidence>
<keyword evidence="4" id="KW-1185">Reference proteome</keyword>
<feature type="compositionally biased region" description="Basic and acidic residues" evidence="2">
    <location>
        <begin position="578"/>
        <end position="598"/>
    </location>
</feature>
<name>A0A2Z7CI26_9LAMI</name>
<dbReference type="EMBL" id="KQ995488">
    <property type="protein sequence ID" value="KZV46588.1"/>
    <property type="molecule type" value="Genomic_DNA"/>
</dbReference>
<evidence type="ECO:0000256" key="2">
    <source>
        <dbReference type="SAM" id="MobiDB-lite"/>
    </source>
</evidence>
<dbReference type="AlphaFoldDB" id="A0A2Z7CI26"/>
<accession>A0A2Z7CI26</accession>
<evidence type="ECO:0000313" key="3">
    <source>
        <dbReference type="EMBL" id="KZV46588.1"/>
    </source>
</evidence>
<protein>
    <submittedName>
        <fullName evidence="3">Uncharacterized protein</fullName>
    </submittedName>
</protein>
<dbReference type="Proteomes" id="UP000250235">
    <property type="component" value="Unassembled WGS sequence"/>
</dbReference>
<evidence type="ECO:0000256" key="1">
    <source>
        <dbReference type="SAM" id="Coils"/>
    </source>
</evidence>
<feature type="region of interest" description="Disordered" evidence="2">
    <location>
        <begin position="550"/>
        <end position="612"/>
    </location>
</feature>
<organism evidence="3 4">
    <name type="scientific">Dorcoceras hygrometricum</name>
    <dbReference type="NCBI Taxonomy" id="472368"/>
    <lineage>
        <taxon>Eukaryota</taxon>
        <taxon>Viridiplantae</taxon>
        <taxon>Streptophyta</taxon>
        <taxon>Embryophyta</taxon>
        <taxon>Tracheophyta</taxon>
        <taxon>Spermatophyta</taxon>
        <taxon>Magnoliopsida</taxon>
        <taxon>eudicotyledons</taxon>
        <taxon>Gunneridae</taxon>
        <taxon>Pentapetalae</taxon>
        <taxon>asterids</taxon>
        <taxon>lamiids</taxon>
        <taxon>Lamiales</taxon>
        <taxon>Gesneriaceae</taxon>
        <taxon>Didymocarpoideae</taxon>
        <taxon>Trichosporeae</taxon>
        <taxon>Loxocarpinae</taxon>
        <taxon>Dorcoceras</taxon>
    </lineage>
</organism>
<reference evidence="3 4" key="1">
    <citation type="journal article" date="2015" name="Proc. Natl. Acad. Sci. U.S.A.">
        <title>The resurrection genome of Boea hygrometrica: A blueprint for survival of dehydration.</title>
        <authorList>
            <person name="Xiao L."/>
            <person name="Yang G."/>
            <person name="Zhang L."/>
            <person name="Yang X."/>
            <person name="Zhao S."/>
            <person name="Ji Z."/>
            <person name="Zhou Q."/>
            <person name="Hu M."/>
            <person name="Wang Y."/>
            <person name="Chen M."/>
            <person name="Xu Y."/>
            <person name="Jin H."/>
            <person name="Xiao X."/>
            <person name="Hu G."/>
            <person name="Bao F."/>
            <person name="Hu Y."/>
            <person name="Wan P."/>
            <person name="Li L."/>
            <person name="Deng X."/>
            <person name="Kuang T."/>
            <person name="Xiang C."/>
            <person name="Zhu J.K."/>
            <person name="Oliver M.J."/>
            <person name="He Y."/>
        </authorList>
    </citation>
    <scope>NUCLEOTIDE SEQUENCE [LARGE SCALE GENOMIC DNA]</scope>
    <source>
        <strain evidence="4">cv. XS01</strain>
    </source>
</reference>
<feature type="coiled-coil region" evidence="1">
    <location>
        <begin position="492"/>
        <end position="519"/>
    </location>
</feature>